<dbReference type="RefSeq" id="WP_267637780.1">
    <property type="nucleotide sequence ID" value="NZ_JAODIY010000010.1"/>
</dbReference>
<proteinExistence type="predicted"/>
<dbReference type="PROSITE" id="PS51257">
    <property type="entry name" value="PROKAR_LIPOPROTEIN"/>
    <property type="match status" value="1"/>
</dbReference>
<evidence type="ECO:0000256" key="1">
    <source>
        <dbReference type="ARBA" id="ARBA00004196"/>
    </source>
</evidence>
<accession>A0ABD5WZX1</accession>
<feature type="compositionally biased region" description="Polar residues" evidence="4">
    <location>
        <begin position="36"/>
        <end position="45"/>
    </location>
</feature>
<dbReference type="InterPro" id="IPR051313">
    <property type="entry name" value="Bact_iron-sidero_bind"/>
</dbReference>
<keyword evidence="2" id="KW-0813">Transport</keyword>
<comment type="caution">
    <text evidence="6">The sequence shown here is derived from an EMBL/GenBank/DDBJ whole genome shotgun (WGS) entry which is preliminary data.</text>
</comment>
<protein>
    <submittedName>
        <fullName evidence="6">ABC transporter substrate-binding protein</fullName>
    </submittedName>
</protein>
<comment type="subcellular location">
    <subcellularLocation>
        <location evidence="1">Cell envelope</location>
    </subcellularLocation>
</comment>
<dbReference type="SUPFAM" id="SSF53807">
    <property type="entry name" value="Helical backbone' metal receptor"/>
    <property type="match status" value="1"/>
</dbReference>
<dbReference type="Pfam" id="PF01497">
    <property type="entry name" value="Peripla_BP_2"/>
    <property type="match status" value="1"/>
</dbReference>
<dbReference type="PANTHER" id="PTHR30532">
    <property type="entry name" value="IRON III DICITRATE-BINDING PERIPLASMIC PROTEIN"/>
    <property type="match status" value="1"/>
</dbReference>
<feature type="region of interest" description="Disordered" evidence="4">
    <location>
        <begin position="26"/>
        <end position="65"/>
    </location>
</feature>
<evidence type="ECO:0000313" key="7">
    <source>
        <dbReference type="Proteomes" id="UP001596414"/>
    </source>
</evidence>
<evidence type="ECO:0000259" key="5">
    <source>
        <dbReference type="Pfam" id="PF01497"/>
    </source>
</evidence>
<evidence type="ECO:0000256" key="4">
    <source>
        <dbReference type="SAM" id="MobiDB-lite"/>
    </source>
</evidence>
<dbReference type="AlphaFoldDB" id="A0ABD5WZX1"/>
<organism evidence="6 7">
    <name type="scientific">Halovenus rubra</name>
    <dbReference type="NCBI Taxonomy" id="869890"/>
    <lineage>
        <taxon>Archaea</taxon>
        <taxon>Methanobacteriati</taxon>
        <taxon>Methanobacteriota</taxon>
        <taxon>Stenosarchaea group</taxon>
        <taxon>Halobacteria</taxon>
        <taxon>Halobacteriales</taxon>
        <taxon>Haloarculaceae</taxon>
        <taxon>Halovenus</taxon>
    </lineage>
</organism>
<gene>
    <name evidence="6" type="ORF">ACFQJ7_00400</name>
</gene>
<sequence>MVRRRRLLTSGATLIAAGLAGCIGGDSDSGSDSETPKATDQTDSSAETDKSGDDESYTVTVKPNPPYTFEQVPETYAVIPSVWMDIGMALGKQPTATASLGRAPSKFYKWLPDVSFNEDEITKLASDSEAGFDKENFYKADCDVHLIDPQMLKFYADWNDADIEEITNGAGPFLGSSIRFASSSVTEDSPSYDLYDVFEKAAKIFQRTERFHAWESFHSDVMDSIEAKLPPEDERPTVAAVWRGVNPDSGQFRIAELHPLQNNTVTYRRLGMKDAFAGNIPDGPIGYEELLRVDPDYIGAVGGLTSLSQQEFIDTVVEPFENNANGQDLTAVQEGNLVRTGGQFMGPIVDLFSTEALAKMVYPEKFGDWPGSSNDVPNSEQLFDRQALADIINGNR</sequence>
<name>A0ABD5WZX1_9EURY</name>
<reference evidence="6 7" key="1">
    <citation type="journal article" date="2014" name="Int. J. Syst. Evol. Microbiol.">
        <title>Complete genome sequence of Corynebacterium casei LMG S-19264T (=DSM 44701T), isolated from a smear-ripened cheese.</title>
        <authorList>
            <consortium name="US DOE Joint Genome Institute (JGI-PGF)"/>
            <person name="Walter F."/>
            <person name="Albersmeier A."/>
            <person name="Kalinowski J."/>
            <person name="Ruckert C."/>
        </authorList>
    </citation>
    <scope>NUCLEOTIDE SEQUENCE [LARGE SCALE GENOMIC DNA]</scope>
    <source>
        <strain evidence="6 7">CGMCC 4.7215</strain>
    </source>
</reference>
<keyword evidence="3" id="KW-0732">Signal</keyword>
<feature type="domain" description="Fe/B12 periplasmic-binding" evidence="5">
    <location>
        <begin position="186"/>
        <end position="341"/>
    </location>
</feature>
<dbReference type="Proteomes" id="UP001596414">
    <property type="component" value="Unassembled WGS sequence"/>
</dbReference>
<dbReference type="PANTHER" id="PTHR30532:SF1">
    <property type="entry name" value="IRON(3+)-HYDROXAMATE-BINDING PROTEIN FHUD"/>
    <property type="match status" value="1"/>
</dbReference>
<evidence type="ECO:0000256" key="2">
    <source>
        <dbReference type="ARBA" id="ARBA00022448"/>
    </source>
</evidence>
<dbReference type="InterPro" id="IPR002491">
    <property type="entry name" value="ABC_transptr_periplasmic_BD"/>
</dbReference>
<dbReference type="EMBL" id="JBHSZQ010000001">
    <property type="protein sequence ID" value="MFC7124505.1"/>
    <property type="molecule type" value="Genomic_DNA"/>
</dbReference>
<dbReference type="Gene3D" id="3.40.50.1980">
    <property type="entry name" value="Nitrogenase molybdenum iron protein domain"/>
    <property type="match status" value="2"/>
</dbReference>
<evidence type="ECO:0000313" key="6">
    <source>
        <dbReference type="EMBL" id="MFC7124505.1"/>
    </source>
</evidence>
<evidence type="ECO:0000256" key="3">
    <source>
        <dbReference type="ARBA" id="ARBA00022729"/>
    </source>
</evidence>